<dbReference type="InterPro" id="IPR029044">
    <property type="entry name" value="Nucleotide-diphossugar_trans"/>
</dbReference>
<evidence type="ECO:0000313" key="2">
    <source>
        <dbReference type="EMBL" id="SHH29416.1"/>
    </source>
</evidence>
<dbReference type="Pfam" id="PF00483">
    <property type="entry name" value="NTP_transferase"/>
    <property type="match status" value="1"/>
</dbReference>
<sequence>MGVIILKVVILCGGKGLRMRSGYEDLPKPMAIVNGKPLIWHVMKIYSEYGFNEFILPLGYGGEKIKEYFMDYKWKNSNLTKSFDKNEIEYLDEIDISKFKITFIDTGINTMTGGRIKKIEPYIEGDTFMMTYADGLSDVNIAKVLDFHMKKNTIATLTAVDRKSQFGILQIENGMAKSFGEKSTLDGLINGGFFVLNKKIFHYLSDDTCIFEEEPLRNLVKEQQLSVYVHNGYWKAIDTQKDLKDVNEQWKN</sequence>
<dbReference type="InterPro" id="IPR013446">
    <property type="entry name" value="G1P_cyt_trans-like"/>
</dbReference>
<proteinExistence type="predicted"/>
<reference evidence="2 3" key="1">
    <citation type="submission" date="2016-11" db="EMBL/GenBank/DDBJ databases">
        <authorList>
            <person name="Jaros S."/>
            <person name="Januszkiewicz K."/>
            <person name="Wedrychowicz H."/>
        </authorList>
    </citation>
    <scope>NUCLEOTIDE SEQUENCE [LARGE SCALE GENOMIC DNA]</scope>
    <source>
        <strain evidence="2 3">DSM 8605</strain>
    </source>
</reference>
<dbReference type="AlphaFoldDB" id="A0A1M5RT47"/>
<evidence type="ECO:0000313" key="3">
    <source>
        <dbReference type="Proteomes" id="UP000184447"/>
    </source>
</evidence>
<dbReference type="STRING" id="1121316.SAMN02745207_00706"/>
<evidence type="ECO:0000259" key="1">
    <source>
        <dbReference type="Pfam" id="PF00483"/>
    </source>
</evidence>
<organism evidence="2 3">
    <name type="scientific">Clostridium grantii DSM 8605</name>
    <dbReference type="NCBI Taxonomy" id="1121316"/>
    <lineage>
        <taxon>Bacteria</taxon>
        <taxon>Bacillati</taxon>
        <taxon>Bacillota</taxon>
        <taxon>Clostridia</taxon>
        <taxon>Eubacteriales</taxon>
        <taxon>Clostridiaceae</taxon>
        <taxon>Clostridium</taxon>
    </lineage>
</organism>
<name>A0A1M5RT47_9CLOT</name>
<dbReference type="GO" id="GO:0047343">
    <property type="term" value="F:glucose-1-phosphate cytidylyltransferase activity"/>
    <property type="evidence" value="ECO:0007669"/>
    <property type="project" value="InterPro"/>
</dbReference>
<dbReference type="SUPFAM" id="SSF53448">
    <property type="entry name" value="Nucleotide-diphospho-sugar transferases"/>
    <property type="match status" value="1"/>
</dbReference>
<dbReference type="PANTHER" id="PTHR47183">
    <property type="entry name" value="GLUCOSE-1-PHOSPHATE CYTIDYLYLTRANSFERASE-RELATED"/>
    <property type="match status" value="1"/>
</dbReference>
<dbReference type="Gene3D" id="3.90.550.10">
    <property type="entry name" value="Spore Coat Polysaccharide Biosynthesis Protein SpsA, Chain A"/>
    <property type="match status" value="1"/>
</dbReference>
<dbReference type="Proteomes" id="UP000184447">
    <property type="component" value="Unassembled WGS sequence"/>
</dbReference>
<gene>
    <name evidence="2" type="ORF">SAMN02745207_00706</name>
</gene>
<dbReference type="EMBL" id="FQXM01000003">
    <property type="protein sequence ID" value="SHH29416.1"/>
    <property type="molecule type" value="Genomic_DNA"/>
</dbReference>
<dbReference type="PANTHER" id="PTHR47183:SF2">
    <property type="entry name" value="GLUCOSE-1-PHOSPHATE CYTIDYLYLTRANSFERASE-RELATED"/>
    <property type="match status" value="1"/>
</dbReference>
<feature type="domain" description="Nucleotidyl transferase" evidence="1">
    <location>
        <begin position="7"/>
        <end position="249"/>
    </location>
</feature>
<dbReference type="InterPro" id="IPR005835">
    <property type="entry name" value="NTP_transferase_dom"/>
</dbReference>
<keyword evidence="3" id="KW-1185">Reference proteome</keyword>
<accession>A0A1M5RT47</accession>
<keyword evidence="2" id="KW-0808">Transferase</keyword>
<keyword evidence="2" id="KW-0548">Nucleotidyltransferase</keyword>
<protein>
    <submittedName>
        <fullName evidence="2">Glucose-1-phosphate cytidylyltransferase</fullName>
    </submittedName>
</protein>